<dbReference type="GeneID" id="94551085"/>
<gene>
    <name evidence="2" type="ORF">C7382_11140</name>
</gene>
<accession>A0A2U1F9B7</accession>
<evidence type="ECO:0008006" key="4">
    <source>
        <dbReference type="Google" id="ProtNLM"/>
    </source>
</evidence>
<keyword evidence="3" id="KW-1185">Reference proteome</keyword>
<dbReference type="EMBL" id="QEKY01000011">
    <property type="protein sequence ID" value="PVZ08793.1"/>
    <property type="molecule type" value="Genomic_DNA"/>
</dbReference>
<sequence>MDKNGQPILYLRGLKSIPLSVFCVEKEQKFFYDPIYSNYTSGSRKLPYSSGQQVKRSIMEELLSALNVQRSSVTFVFKQPKLSEAEVLSQCDPNYPDQLIGGWMFAKDNDDKKKKKKNTDDADAKDSSVRKRRSPLSISAMVPLHPLLVGYHEENISFDRSDNKDLHQVKIRDANGDLLSEEEVQSILDNTHRDLYRKWIQNKGRASGLFVYDVAIDLRTLFSVSIHDLPQTIKLDSKKWVRSKNIFGDCWTLCKEEREKIIPALAHALINWRITSNQARTFSLMETLAVAISDNANAQAGAIRAKLIDDGTERPKAKPIVDEKAGAEVFVTLPCAAHVIVENESADALDAAVESLIKKMQAFDYEKQL</sequence>
<feature type="region of interest" description="Disordered" evidence="1">
    <location>
        <begin position="110"/>
        <end position="132"/>
    </location>
</feature>
<reference evidence="2 3" key="1">
    <citation type="submission" date="2018-04" db="EMBL/GenBank/DDBJ databases">
        <title>Genomic Encyclopedia of Type Strains, Phase IV (KMG-IV): sequencing the most valuable type-strain genomes for metagenomic binning, comparative biology and taxonomic classification.</title>
        <authorList>
            <person name="Goeker M."/>
        </authorList>
    </citation>
    <scope>NUCLEOTIDE SEQUENCE [LARGE SCALE GENOMIC DNA]</scope>
    <source>
        <strain evidence="2 3">DSM 28520</strain>
    </source>
</reference>
<dbReference type="AlphaFoldDB" id="A0A2U1F9B7"/>
<organism evidence="2 3">
    <name type="scientific">Porphyromonas loveana</name>
    <dbReference type="NCBI Taxonomy" id="1884669"/>
    <lineage>
        <taxon>Bacteria</taxon>
        <taxon>Pseudomonadati</taxon>
        <taxon>Bacteroidota</taxon>
        <taxon>Bacteroidia</taxon>
        <taxon>Bacteroidales</taxon>
        <taxon>Porphyromonadaceae</taxon>
        <taxon>Porphyromonas</taxon>
    </lineage>
</organism>
<comment type="caution">
    <text evidence="2">The sequence shown here is derived from an EMBL/GenBank/DDBJ whole genome shotgun (WGS) entry which is preliminary data.</text>
</comment>
<protein>
    <recommendedName>
        <fullName evidence="4">CRISPR-associated protein Cas7</fullName>
    </recommendedName>
</protein>
<evidence type="ECO:0000313" key="3">
    <source>
        <dbReference type="Proteomes" id="UP000245462"/>
    </source>
</evidence>
<dbReference type="RefSeq" id="WP_116679621.1">
    <property type="nucleotide sequence ID" value="NZ_QEKY01000011.1"/>
</dbReference>
<proteinExistence type="predicted"/>
<name>A0A2U1F9B7_9PORP</name>
<dbReference type="Proteomes" id="UP000245462">
    <property type="component" value="Unassembled WGS sequence"/>
</dbReference>
<feature type="compositionally biased region" description="Basic and acidic residues" evidence="1">
    <location>
        <begin position="110"/>
        <end position="129"/>
    </location>
</feature>
<evidence type="ECO:0000256" key="1">
    <source>
        <dbReference type="SAM" id="MobiDB-lite"/>
    </source>
</evidence>
<evidence type="ECO:0000313" key="2">
    <source>
        <dbReference type="EMBL" id="PVZ08793.1"/>
    </source>
</evidence>
<dbReference type="OrthoDB" id="5413733at2"/>